<dbReference type="InterPro" id="IPR023393">
    <property type="entry name" value="START-like_dom_sf"/>
</dbReference>
<dbReference type="AlphaFoldDB" id="A0A7W6JD88"/>
<dbReference type="Proteomes" id="UP000529946">
    <property type="component" value="Unassembled WGS sequence"/>
</dbReference>
<protein>
    <submittedName>
        <fullName evidence="3">Uncharacterized protein YndB with AHSA1/START domain</fullName>
    </submittedName>
</protein>
<dbReference type="Gene3D" id="3.30.530.20">
    <property type="match status" value="1"/>
</dbReference>
<sequence length="161" mass="17961">MSIAATIPEHLRTLTIVREFDAPRALVWKMWTDPAHVGVWWAPEGFTTPVVRIDVRPGGAIHMVMRGPDGTDYPFDGRYVSVDEPERLVTRTWVNHPDGSIWFEVEQTISFDEVDGLTIQRLDAVVIQADETAVGPLSGMEAGWTGSLNKLEAHLLAVNRD</sequence>
<comment type="caution">
    <text evidence="3">The sequence shown here is derived from an EMBL/GenBank/DDBJ whole genome shotgun (WGS) entry which is preliminary data.</text>
</comment>
<dbReference type="Pfam" id="PF08327">
    <property type="entry name" value="AHSA1"/>
    <property type="match status" value="1"/>
</dbReference>
<name>A0A7W6JD88_9CAUL</name>
<proteinExistence type="inferred from homology"/>
<evidence type="ECO:0000256" key="1">
    <source>
        <dbReference type="ARBA" id="ARBA00006817"/>
    </source>
</evidence>
<organism evidence="3 4">
    <name type="scientific">Brevundimonas lenta</name>
    <dbReference type="NCBI Taxonomy" id="424796"/>
    <lineage>
        <taxon>Bacteria</taxon>
        <taxon>Pseudomonadati</taxon>
        <taxon>Pseudomonadota</taxon>
        <taxon>Alphaproteobacteria</taxon>
        <taxon>Caulobacterales</taxon>
        <taxon>Caulobacteraceae</taxon>
        <taxon>Brevundimonas</taxon>
    </lineage>
</organism>
<keyword evidence="4" id="KW-1185">Reference proteome</keyword>
<reference evidence="3 4" key="1">
    <citation type="submission" date="2020-08" db="EMBL/GenBank/DDBJ databases">
        <title>Genomic Encyclopedia of Type Strains, Phase IV (KMG-IV): sequencing the most valuable type-strain genomes for metagenomic binning, comparative biology and taxonomic classification.</title>
        <authorList>
            <person name="Goeker M."/>
        </authorList>
    </citation>
    <scope>NUCLEOTIDE SEQUENCE [LARGE SCALE GENOMIC DNA]</scope>
    <source>
        <strain evidence="3 4">DSM 23960</strain>
    </source>
</reference>
<dbReference type="RefSeq" id="WP_183204129.1">
    <property type="nucleotide sequence ID" value="NZ_BAAAER010000001.1"/>
</dbReference>
<dbReference type="InterPro" id="IPR013538">
    <property type="entry name" value="ASHA1/2-like_C"/>
</dbReference>
<comment type="similarity">
    <text evidence="1">Belongs to the AHA1 family.</text>
</comment>
<dbReference type="EMBL" id="JACIDM010000002">
    <property type="protein sequence ID" value="MBB4082988.1"/>
    <property type="molecule type" value="Genomic_DNA"/>
</dbReference>
<evidence type="ECO:0000259" key="2">
    <source>
        <dbReference type="Pfam" id="PF08327"/>
    </source>
</evidence>
<dbReference type="SUPFAM" id="SSF55961">
    <property type="entry name" value="Bet v1-like"/>
    <property type="match status" value="1"/>
</dbReference>
<feature type="domain" description="Activator of Hsp90 ATPase homologue 1/2-like C-terminal" evidence="2">
    <location>
        <begin position="21"/>
        <end position="155"/>
    </location>
</feature>
<evidence type="ECO:0000313" key="3">
    <source>
        <dbReference type="EMBL" id="MBB4082988.1"/>
    </source>
</evidence>
<accession>A0A7W6JD88</accession>
<evidence type="ECO:0000313" key="4">
    <source>
        <dbReference type="Proteomes" id="UP000529946"/>
    </source>
</evidence>
<gene>
    <name evidence="3" type="ORF">GGR12_001854</name>
</gene>
<dbReference type="CDD" id="cd07814">
    <property type="entry name" value="SRPBCC_CalC_Aha1-like"/>
    <property type="match status" value="1"/>
</dbReference>